<dbReference type="InterPro" id="IPR000536">
    <property type="entry name" value="Nucl_hrmn_rcpt_lig-bd"/>
</dbReference>
<evidence type="ECO:0000259" key="19">
    <source>
        <dbReference type="PROSITE" id="PS51030"/>
    </source>
</evidence>
<evidence type="ECO:0000313" key="21">
    <source>
        <dbReference type="EMBL" id="KAK4871900.1"/>
    </source>
</evidence>
<evidence type="ECO:0000256" key="18">
    <source>
        <dbReference type="PIRSR" id="PIRSR600542-1"/>
    </source>
</evidence>
<comment type="caution">
    <text evidence="21">The sequence shown here is derived from an EMBL/GenBank/DDBJ whole genome shotgun (WGS) entry which is preliminary data.</text>
</comment>
<keyword evidence="6" id="KW-0479">Metal-binding</keyword>
<feature type="active site" description="Proton acceptor" evidence="18">
    <location>
        <position position="367"/>
    </location>
</feature>
<dbReference type="InterPro" id="IPR001723">
    <property type="entry name" value="Nuclear_hrmn_rcpt"/>
</dbReference>
<dbReference type="GO" id="GO:0043565">
    <property type="term" value="F:sequence-specific DNA binding"/>
    <property type="evidence" value="ECO:0007669"/>
    <property type="project" value="InterPro"/>
</dbReference>
<keyword evidence="10" id="KW-0805">Transcription regulation</keyword>
<dbReference type="Proteomes" id="UP001353858">
    <property type="component" value="Unassembled WGS sequence"/>
</dbReference>
<dbReference type="InterPro" id="IPR023213">
    <property type="entry name" value="CAT-like_dom_sf"/>
</dbReference>
<evidence type="ECO:0000313" key="22">
    <source>
        <dbReference type="Proteomes" id="UP001353858"/>
    </source>
</evidence>
<evidence type="ECO:0000256" key="8">
    <source>
        <dbReference type="ARBA" id="ARBA00022832"/>
    </source>
</evidence>
<evidence type="ECO:0000256" key="11">
    <source>
        <dbReference type="ARBA" id="ARBA00023098"/>
    </source>
</evidence>
<dbReference type="Gene3D" id="1.10.275.20">
    <property type="entry name" value="Choline/Carnitine o-acyltransferase"/>
    <property type="match status" value="1"/>
</dbReference>
<evidence type="ECO:0000256" key="15">
    <source>
        <dbReference type="ARBA" id="ARBA00023242"/>
    </source>
</evidence>
<dbReference type="PANTHER" id="PTHR22589">
    <property type="entry name" value="CARNITINE O-ACYLTRANSFERASE"/>
    <property type="match status" value="1"/>
</dbReference>
<evidence type="ECO:0000256" key="16">
    <source>
        <dbReference type="ARBA" id="ARBA00023315"/>
    </source>
</evidence>
<dbReference type="GO" id="GO:0005634">
    <property type="term" value="C:nucleus"/>
    <property type="evidence" value="ECO:0007669"/>
    <property type="project" value="UniProtKB-SubCell"/>
</dbReference>
<keyword evidence="13" id="KW-0804">Transcription</keyword>
<dbReference type="SMART" id="SM00399">
    <property type="entry name" value="ZnF_C4"/>
    <property type="match status" value="1"/>
</dbReference>
<evidence type="ECO:0000256" key="6">
    <source>
        <dbReference type="ARBA" id="ARBA00022723"/>
    </source>
</evidence>
<dbReference type="FunFam" id="1.10.275.20:FF:000001">
    <property type="entry name" value="carnitine O-palmitoyltransferase 2, mitochondrial"/>
    <property type="match status" value="1"/>
</dbReference>
<evidence type="ECO:0000256" key="12">
    <source>
        <dbReference type="ARBA" id="ARBA00023125"/>
    </source>
</evidence>
<keyword evidence="15" id="KW-0539">Nucleus</keyword>
<keyword evidence="5" id="KW-0808">Transferase</keyword>
<gene>
    <name evidence="21" type="ORF">RN001_016024</name>
</gene>
<evidence type="ECO:0000256" key="14">
    <source>
        <dbReference type="ARBA" id="ARBA00023170"/>
    </source>
</evidence>
<dbReference type="PRINTS" id="PR00047">
    <property type="entry name" value="STROIDFINGER"/>
</dbReference>
<dbReference type="Pfam" id="PF00755">
    <property type="entry name" value="Carn_acyltransf"/>
    <property type="match status" value="1"/>
</dbReference>
<dbReference type="GO" id="GO:0008270">
    <property type="term" value="F:zinc ion binding"/>
    <property type="evidence" value="ECO:0007669"/>
    <property type="project" value="UniProtKB-KW"/>
</dbReference>
<dbReference type="PROSITE" id="PS51843">
    <property type="entry name" value="NR_LBD"/>
    <property type="match status" value="1"/>
</dbReference>
<dbReference type="PROSITE" id="PS00440">
    <property type="entry name" value="ACYLTRANSF_C_2"/>
    <property type="match status" value="1"/>
</dbReference>
<evidence type="ECO:0000259" key="20">
    <source>
        <dbReference type="PROSITE" id="PS51843"/>
    </source>
</evidence>
<dbReference type="GO" id="GO:0003700">
    <property type="term" value="F:DNA-binding transcription factor activity"/>
    <property type="evidence" value="ECO:0007669"/>
    <property type="project" value="InterPro"/>
</dbReference>
<dbReference type="Gene3D" id="1.10.565.10">
    <property type="entry name" value="Retinoid X Receptor"/>
    <property type="match status" value="1"/>
</dbReference>
<organism evidence="21 22">
    <name type="scientific">Aquatica leii</name>
    <dbReference type="NCBI Taxonomy" id="1421715"/>
    <lineage>
        <taxon>Eukaryota</taxon>
        <taxon>Metazoa</taxon>
        <taxon>Ecdysozoa</taxon>
        <taxon>Arthropoda</taxon>
        <taxon>Hexapoda</taxon>
        <taxon>Insecta</taxon>
        <taxon>Pterygota</taxon>
        <taxon>Neoptera</taxon>
        <taxon>Endopterygota</taxon>
        <taxon>Coleoptera</taxon>
        <taxon>Polyphaga</taxon>
        <taxon>Elateriformia</taxon>
        <taxon>Elateroidea</taxon>
        <taxon>Lampyridae</taxon>
        <taxon>Luciolinae</taxon>
        <taxon>Aquatica</taxon>
    </lineage>
</organism>
<dbReference type="InterPro" id="IPR042572">
    <property type="entry name" value="Carn_acyl_trans_N"/>
</dbReference>
<dbReference type="Gene3D" id="1.20.1280.180">
    <property type="match status" value="1"/>
</dbReference>
<dbReference type="InterPro" id="IPR013088">
    <property type="entry name" value="Znf_NHR/GATA"/>
</dbReference>
<dbReference type="SUPFAM" id="SSF57716">
    <property type="entry name" value="Glucocorticoid receptor-like (DNA-binding domain)"/>
    <property type="match status" value="1"/>
</dbReference>
<evidence type="ECO:0000256" key="13">
    <source>
        <dbReference type="ARBA" id="ARBA00023163"/>
    </source>
</evidence>
<keyword evidence="9" id="KW-0862">Zinc</keyword>
<keyword evidence="12" id="KW-0238">DNA-binding</keyword>
<feature type="domain" description="NR LBD" evidence="20">
    <location>
        <begin position="863"/>
        <end position="1105"/>
    </location>
</feature>
<keyword evidence="4" id="KW-0813">Transport</keyword>
<comment type="similarity">
    <text evidence="3">Belongs to the carnitine/choline acetyltransferase family.</text>
</comment>
<dbReference type="GO" id="GO:0006635">
    <property type="term" value="P:fatty acid beta-oxidation"/>
    <property type="evidence" value="ECO:0007669"/>
    <property type="project" value="TreeGrafter"/>
</dbReference>
<keyword evidence="8" id="KW-0276">Fatty acid metabolism</keyword>
<keyword evidence="11" id="KW-0443">Lipid metabolism</keyword>
<evidence type="ECO:0000256" key="1">
    <source>
        <dbReference type="ARBA" id="ARBA00004123"/>
    </source>
</evidence>
<keyword evidence="22" id="KW-1185">Reference proteome</keyword>
<dbReference type="FunFam" id="3.30.50.10:FF:000015">
    <property type="entry name" value="Nuclear receptor subfamily 2, group C, member 1"/>
    <property type="match status" value="1"/>
</dbReference>
<reference evidence="22" key="1">
    <citation type="submission" date="2023-01" db="EMBL/GenBank/DDBJ databases">
        <title>Key to firefly adult light organ development and bioluminescence: homeobox transcription factors regulate luciferase expression and transportation to peroxisome.</title>
        <authorList>
            <person name="Fu X."/>
        </authorList>
    </citation>
    <scope>NUCLEOTIDE SEQUENCE [LARGE SCALE GENOMIC DNA]</scope>
</reference>
<name>A0AAN7NTY4_9COLE</name>
<dbReference type="InterPro" id="IPR042231">
    <property type="entry name" value="Cho/carn_acyl_trans_2"/>
</dbReference>
<keyword evidence="16" id="KW-0012">Acyltransferase</keyword>
<keyword evidence="7" id="KW-0863">Zinc-finger</keyword>
<dbReference type="PROSITE" id="PS00031">
    <property type="entry name" value="NUCLEAR_REC_DBD_1"/>
    <property type="match status" value="1"/>
</dbReference>
<evidence type="ECO:0000256" key="2">
    <source>
        <dbReference type="ARBA" id="ARBA00005005"/>
    </source>
</evidence>
<dbReference type="FunFam" id="1.10.565.10:FF:000041">
    <property type="entry name" value="Nuclear hormone receptor HR78"/>
    <property type="match status" value="1"/>
</dbReference>
<evidence type="ECO:0000256" key="5">
    <source>
        <dbReference type="ARBA" id="ARBA00022679"/>
    </source>
</evidence>
<dbReference type="SUPFAM" id="SSF52777">
    <property type="entry name" value="CoA-dependent acyltransferases"/>
    <property type="match status" value="2"/>
</dbReference>
<dbReference type="Pfam" id="PF00105">
    <property type="entry name" value="zf-C4"/>
    <property type="match status" value="1"/>
</dbReference>
<dbReference type="InterPro" id="IPR039551">
    <property type="entry name" value="Cho/carn_acyl_trans"/>
</dbReference>
<dbReference type="InterPro" id="IPR000542">
    <property type="entry name" value="Carn_acyl_trans"/>
</dbReference>
<dbReference type="InterPro" id="IPR035500">
    <property type="entry name" value="NHR-like_dom_sf"/>
</dbReference>
<evidence type="ECO:0000256" key="3">
    <source>
        <dbReference type="ARBA" id="ARBA00005232"/>
    </source>
</evidence>
<evidence type="ECO:0000256" key="4">
    <source>
        <dbReference type="ARBA" id="ARBA00022448"/>
    </source>
</evidence>
<dbReference type="Pfam" id="PF00104">
    <property type="entry name" value="Hormone_recep"/>
    <property type="match status" value="1"/>
</dbReference>
<proteinExistence type="inferred from homology"/>
<dbReference type="InterPro" id="IPR001628">
    <property type="entry name" value="Znf_hrmn_rcpt"/>
</dbReference>
<comment type="catalytic activity">
    <reaction evidence="17">
        <text>4,8-dimethylnonanoyl-CoA + (R)-carnitine = O-4,8-dimethylnonanoyl-(R)-carnitine + CoA</text>
        <dbReference type="Rhea" id="RHEA:44860"/>
        <dbReference type="ChEBI" id="CHEBI:16347"/>
        <dbReference type="ChEBI" id="CHEBI:57287"/>
        <dbReference type="ChEBI" id="CHEBI:77061"/>
        <dbReference type="ChEBI" id="CHEBI:84654"/>
    </reaction>
</comment>
<dbReference type="Gene3D" id="3.30.559.70">
    <property type="entry name" value="Choline/Carnitine o-acyltransferase, domain 2"/>
    <property type="match status" value="1"/>
</dbReference>
<protein>
    <submittedName>
        <fullName evidence="21">Uncharacterized protein</fullName>
    </submittedName>
</protein>
<evidence type="ECO:0000256" key="17">
    <source>
        <dbReference type="ARBA" id="ARBA00048999"/>
    </source>
</evidence>
<dbReference type="AlphaFoldDB" id="A0AAN7NTY4"/>
<dbReference type="Gene3D" id="3.30.50.10">
    <property type="entry name" value="Erythroid Transcription Factor GATA-1, subunit A"/>
    <property type="match status" value="1"/>
</dbReference>
<dbReference type="GO" id="GO:0005739">
    <property type="term" value="C:mitochondrion"/>
    <property type="evidence" value="ECO:0007669"/>
    <property type="project" value="TreeGrafter"/>
</dbReference>
<evidence type="ECO:0000256" key="9">
    <source>
        <dbReference type="ARBA" id="ARBA00022833"/>
    </source>
</evidence>
<feature type="domain" description="Nuclear receptor" evidence="19">
    <location>
        <begin position="667"/>
        <end position="742"/>
    </location>
</feature>
<accession>A0AAN7NTY4</accession>
<sequence length="1127" mass="127718">MITSKLPRQVKKINHKCFHHNTYDYQFWQKSKIPSMHFQRSLPNLPIPKLNDTCERYLKAQEPLLSEEAFKKTQKYVKQFQESEGQVLQELLQTKNKKNRASSYISEPWFNMYLSDRKPLPLNYNPTLVYVDDKRVKYNTQLLKTTNLLISSLRFYKSLQAGVLEPEVYHMNPKNSDNDLFRSVCSVVPKTLSWHASYLLFNAYPLDMSQYNNLFSTSRIPEVGKDKLFSVENVKHIVVQYKGNFYAVTVLDDLFSILPPENILGSIKSILSDTKPACEFPIGVLTTLNRDKWAKLRKELVDLGNKSTFDLIDSALFNICLDDTDCGGDNKKLCRDFLHSDGKNRWFDKSLSLIVAKDAKAGVNFEHSWGDGVAVLRYFQDIHKDFQENPFVHPDTKPHVDENCVQRLEFKLNDNVKNAIVEATNEYKSVCDSLDINFIQMDGYGKNFCKKHSLSPDAVMQLGFQVAHHKLNGTFVGSYESCSTAAFKHGRTEAIRPCTTATKEYCLAINTNKASNQELLHMIKECSKTHGQLTKEAAMGQGFDRHLFALKLFANKKIDLYEDPAYAAMNYNIISTSTLASPVVGLGGFGPVVKDGFGIGYGIWDDNLGTLATSYLGQANGRDFISALEKSYQEIFSILKDNMEPNIKVEMHSDKIRANANNICLTVELCVVCGDRASGRHYGAISCEGCKGFFKRSIRKQLGYQCRGTKNCEVTKHHRNRCQYCRLQKCLACGMRSDSVQHERKPIVDKKEFNNSVGGSPYCSSGVNKIFIRKDLATESSNILPTPFNPCDLALPFLNKRLGSNSLPDLQYHMSPNQNCLEDDVSMDSTNTVGVELTDALTIAKDKQIISKALDTIARIQCLNGNDFSSLTDEKLFEFDGPLFQDQHITFNFQIPGPVPPYLNLHYICESGSRLLFHSVHWVRNIPAFQLLSSETQITLLRGCWVELFALGLAQCSQSLSLSTILSSLISHLHTSIAQDKMSAIKIKQVTDHIVKLQDFVTTINRMHVDEHEYAYLKAIRLFSPDQPELLFRKQVEKFQEKSFQALQNYIISSFPDDTDRFPKLLLRLSPLRALDPQVLEELFFAGVIGQVQIDSVIPYILRMGNGISGGCGTPLQTEHMEEFLCK</sequence>
<dbReference type="SUPFAM" id="SSF48508">
    <property type="entry name" value="Nuclear receptor ligand-binding domain"/>
    <property type="match status" value="1"/>
</dbReference>
<dbReference type="GO" id="GO:0004095">
    <property type="term" value="F:carnitine O-palmitoyltransferase activity"/>
    <property type="evidence" value="ECO:0007669"/>
    <property type="project" value="TreeGrafter"/>
</dbReference>
<dbReference type="InterPro" id="IPR048246">
    <property type="entry name" value="NR2C1/2-like_LBD"/>
</dbReference>
<dbReference type="EMBL" id="JARPUR010000008">
    <property type="protein sequence ID" value="KAK4871900.1"/>
    <property type="molecule type" value="Genomic_DNA"/>
</dbReference>
<dbReference type="PRINTS" id="PR00398">
    <property type="entry name" value="STRDHORMONER"/>
</dbReference>
<keyword evidence="14" id="KW-0675">Receptor</keyword>
<dbReference type="CDD" id="cd06952">
    <property type="entry name" value="NR_LBD_TR2_like"/>
    <property type="match status" value="1"/>
</dbReference>
<dbReference type="PANTHER" id="PTHR22589:SF16">
    <property type="entry name" value="CARNITINE O-PALMITOYLTRANSFERASE 2, MITOCHONDRIAL"/>
    <property type="match status" value="1"/>
</dbReference>
<evidence type="ECO:0000256" key="7">
    <source>
        <dbReference type="ARBA" id="ARBA00022771"/>
    </source>
</evidence>
<comment type="subcellular location">
    <subcellularLocation>
        <location evidence="1">Nucleus</location>
    </subcellularLocation>
</comment>
<comment type="pathway">
    <text evidence="2">Lipid metabolism; fatty acid beta-oxidation.</text>
</comment>
<evidence type="ECO:0000256" key="10">
    <source>
        <dbReference type="ARBA" id="ARBA00023015"/>
    </source>
</evidence>
<dbReference type="SMART" id="SM00430">
    <property type="entry name" value="HOLI"/>
    <property type="match status" value="1"/>
</dbReference>
<dbReference type="Gene3D" id="3.30.559.10">
    <property type="entry name" value="Chloramphenicol acetyltransferase-like domain"/>
    <property type="match status" value="1"/>
</dbReference>
<dbReference type="PROSITE" id="PS51030">
    <property type="entry name" value="NUCLEAR_REC_DBD_2"/>
    <property type="match status" value="1"/>
</dbReference>